<comment type="similarity">
    <text evidence="1">Belongs to the heparin-binding growth factors family.</text>
</comment>
<dbReference type="EMBL" id="VCEB01009551">
    <property type="protein sequence ID" value="KAB0338143.1"/>
    <property type="molecule type" value="Genomic_DNA"/>
</dbReference>
<dbReference type="SUPFAM" id="SSF50353">
    <property type="entry name" value="Cytokine"/>
    <property type="match status" value="1"/>
</dbReference>
<reference evidence="3 4" key="1">
    <citation type="submission" date="2019-06" db="EMBL/GenBank/DDBJ databases">
        <title>Discovery of a novel chromosome fission-fusion reversal in muntjac.</title>
        <authorList>
            <person name="Mudd A.B."/>
            <person name="Bredeson J.V."/>
            <person name="Baum R."/>
            <person name="Hockemeyer D."/>
            <person name="Rokhsar D.S."/>
        </authorList>
    </citation>
    <scope>NUCLEOTIDE SEQUENCE [LARGE SCALE GENOMIC DNA]</scope>
    <source>
        <strain evidence="3">UCam_UCB_Mr</strain>
        <tissue evidence="3">Fibroblast cell line</tissue>
    </source>
</reference>
<evidence type="ECO:0000256" key="2">
    <source>
        <dbReference type="ARBA" id="ARBA00023030"/>
    </source>
</evidence>
<gene>
    <name evidence="3" type="ORF">FD755_025331</name>
</gene>
<comment type="caution">
    <text evidence="3">The sequence shown here is derived from an EMBL/GenBank/DDBJ whole genome shotgun (WGS) entry which is preliminary data.</text>
</comment>
<dbReference type="InterPro" id="IPR008996">
    <property type="entry name" value="IL1/FGF"/>
</dbReference>
<dbReference type="PANTHER" id="PTHR11486">
    <property type="entry name" value="FIBROBLAST GROWTH FACTOR"/>
    <property type="match status" value="1"/>
</dbReference>
<protein>
    <recommendedName>
        <fullName evidence="5">Fibroblast growth factor 16</fullName>
    </recommendedName>
</protein>
<keyword evidence="2" id="KW-0339">Growth factor</keyword>
<evidence type="ECO:0008006" key="5">
    <source>
        <dbReference type="Google" id="ProtNLM"/>
    </source>
</evidence>
<dbReference type="InterPro" id="IPR002209">
    <property type="entry name" value="Fibroblast_GF_fam"/>
</dbReference>
<keyword evidence="4" id="KW-1185">Reference proteome</keyword>
<sequence>MAEVGGVFASLDWDLHGFSSSLGNVPLADSPGFLNERLGQIEGKLQRGSPTDFAHLKGILRRRQLYCRTGFHLEIFPNGTVHGTRHDHSRFGHKPWGTFCLGATSGLLASVRKRSWAHSQPPKQVCLYKLAAGPQKGDKVGWGEGRGRVNLAPFPSIASDFVVPFCSSSEGMGLPPWPQSPPKFPEMA</sequence>
<dbReference type="Pfam" id="PF00167">
    <property type="entry name" value="FGF"/>
    <property type="match status" value="1"/>
</dbReference>
<name>A0A5N3UN63_MUNRE</name>
<evidence type="ECO:0000313" key="3">
    <source>
        <dbReference type="EMBL" id="KAB0338143.1"/>
    </source>
</evidence>
<dbReference type="GO" id="GO:0008083">
    <property type="term" value="F:growth factor activity"/>
    <property type="evidence" value="ECO:0007669"/>
    <property type="project" value="UniProtKB-KW"/>
</dbReference>
<organism evidence="3 4">
    <name type="scientific">Muntiacus reevesi</name>
    <name type="common">Reeves' muntjac</name>
    <name type="synonym">Cervus reevesi</name>
    <dbReference type="NCBI Taxonomy" id="9886"/>
    <lineage>
        <taxon>Eukaryota</taxon>
        <taxon>Metazoa</taxon>
        <taxon>Chordata</taxon>
        <taxon>Craniata</taxon>
        <taxon>Vertebrata</taxon>
        <taxon>Euteleostomi</taxon>
        <taxon>Mammalia</taxon>
        <taxon>Eutheria</taxon>
        <taxon>Laurasiatheria</taxon>
        <taxon>Artiodactyla</taxon>
        <taxon>Ruminantia</taxon>
        <taxon>Pecora</taxon>
        <taxon>Cervidae</taxon>
        <taxon>Muntiacinae</taxon>
        <taxon>Muntiacus</taxon>
    </lineage>
</organism>
<dbReference type="AlphaFoldDB" id="A0A5N3UN63"/>
<accession>A0A5N3UN63</accession>
<evidence type="ECO:0000256" key="1">
    <source>
        <dbReference type="ARBA" id="ARBA00007936"/>
    </source>
</evidence>
<proteinExistence type="inferred from homology"/>
<dbReference type="Proteomes" id="UP000326062">
    <property type="component" value="Unassembled WGS sequence"/>
</dbReference>
<evidence type="ECO:0000313" key="4">
    <source>
        <dbReference type="Proteomes" id="UP000326062"/>
    </source>
</evidence>
<dbReference type="Gene3D" id="2.80.10.50">
    <property type="match status" value="1"/>
</dbReference>